<evidence type="ECO:0000313" key="10">
    <source>
        <dbReference type="EMBL" id="ADB95134.1"/>
    </source>
</evidence>
<organism evidence="11">
    <name type="scientific">Atelocyanobacterium thalassa (isolate ALOHA)</name>
    <dbReference type="NCBI Taxonomy" id="1453429"/>
    <lineage>
        <taxon>Bacteria</taxon>
        <taxon>Bacillati</taxon>
        <taxon>Cyanobacteriota</taxon>
        <taxon>Cyanophyceae</taxon>
        <taxon>Oscillatoriophycideae</taxon>
        <taxon>Chroococcales</taxon>
        <taxon>Aphanothecaceae</taxon>
        <taxon>Candidatus Atelocyanobacterium</taxon>
        <taxon>Candidatus Atelocyanobacterium thalassae</taxon>
    </lineage>
</organism>
<evidence type="ECO:0000256" key="1">
    <source>
        <dbReference type="ARBA" id="ARBA00004141"/>
    </source>
</evidence>
<dbReference type="AlphaFoldDB" id="D3ENT4"/>
<dbReference type="HOGENOM" id="CLU_030898_2_0_3"/>
<evidence type="ECO:0000256" key="5">
    <source>
        <dbReference type="ARBA" id="ARBA00022679"/>
    </source>
</evidence>
<gene>
    <name evidence="10" type="ordered locus">UCYN_03970</name>
</gene>
<dbReference type="InterPro" id="IPR029044">
    <property type="entry name" value="Nucleotide-diphossugar_trans"/>
</dbReference>
<keyword evidence="11" id="KW-1185">Reference proteome</keyword>
<evidence type="ECO:0000256" key="8">
    <source>
        <dbReference type="ARBA" id="ARBA00023136"/>
    </source>
</evidence>
<evidence type="ECO:0000256" key="2">
    <source>
        <dbReference type="ARBA" id="ARBA00004760"/>
    </source>
</evidence>
<feature type="transmembrane region" description="Helical" evidence="9">
    <location>
        <begin position="347"/>
        <end position="364"/>
    </location>
</feature>
<feature type="transmembrane region" description="Helical" evidence="9">
    <location>
        <begin position="309"/>
        <end position="327"/>
    </location>
</feature>
<keyword evidence="6 9" id="KW-0812">Transmembrane</keyword>
<keyword evidence="8 9" id="KW-0472">Membrane</keyword>
<name>D3ENT4_ATETH</name>
<keyword evidence="5 10" id="KW-0808">Transferase</keyword>
<dbReference type="OrthoDB" id="9814255at2"/>
<comment type="pathway">
    <text evidence="3">Sphingolipid metabolism.</text>
</comment>
<comment type="subcellular location">
    <subcellularLocation>
        <location evidence="1">Membrane</location>
        <topology evidence="1">Multi-pass membrane protein</topology>
    </subcellularLocation>
</comment>
<keyword evidence="4" id="KW-0328">Glycosyltransferase</keyword>
<dbReference type="CAZy" id="GT21">
    <property type="family name" value="Glycosyltransferase Family 21"/>
</dbReference>
<evidence type="ECO:0000256" key="3">
    <source>
        <dbReference type="ARBA" id="ARBA00004991"/>
    </source>
</evidence>
<protein>
    <submittedName>
        <fullName evidence="10">Glycosyl transferase</fullName>
    </submittedName>
</protein>
<dbReference type="PANTHER" id="PTHR12726">
    <property type="entry name" value="CERAMIDE GLUCOSYLTRANSFERASE"/>
    <property type="match status" value="1"/>
</dbReference>
<comment type="pathway">
    <text evidence="2">Lipid metabolism; sphingolipid metabolism.</text>
</comment>
<dbReference type="Gene3D" id="3.90.550.10">
    <property type="entry name" value="Spore Coat Polysaccharide Biosynthesis Protein SpsA, Chain A"/>
    <property type="match status" value="1"/>
</dbReference>
<proteinExistence type="predicted"/>
<accession>D3ENT4</accession>
<dbReference type="Pfam" id="PF13506">
    <property type="entry name" value="Glyco_transf_21"/>
    <property type="match status" value="1"/>
</dbReference>
<dbReference type="InterPro" id="IPR025993">
    <property type="entry name" value="Ceramide_glucosylTrfase"/>
</dbReference>
<evidence type="ECO:0000256" key="6">
    <source>
        <dbReference type="ARBA" id="ARBA00022692"/>
    </source>
</evidence>
<evidence type="ECO:0000256" key="4">
    <source>
        <dbReference type="ARBA" id="ARBA00022676"/>
    </source>
</evidence>
<evidence type="ECO:0000256" key="9">
    <source>
        <dbReference type="SAM" id="Phobius"/>
    </source>
</evidence>
<keyword evidence="7 9" id="KW-1133">Transmembrane helix</keyword>
<dbReference type="Proteomes" id="UP000001405">
    <property type="component" value="Chromosome"/>
</dbReference>
<dbReference type="CDD" id="cd02520">
    <property type="entry name" value="Glucosylceramide_synthase"/>
    <property type="match status" value="1"/>
</dbReference>
<dbReference type="GO" id="GO:0008120">
    <property type="term" value="F:ceramide glucosyltransferase activity"/>
    <property type="evidence" value="ECO:0007669"/>
    <property type="project" value="TreeGrafter"/>
</dbReference>
<dbReference type="SUPFAM" id="SSF53448">
    <property type="entry name" value="Nucleotide-diphospho-sugar transferases"/>
    <property type="match status" value="1"/>
</dbReference>
<evidence type="ECO:0000313" key="11">
    <source>
        <dbReference type="Proteomes" id="UP000001405"/>
    </source>
</evidence>
<dbReference type="GO" id="GO:0016020">
    <property type="term" value="C:membrane"/>
    <property type="evidence" value="ECO:0007669"/>
    <property type="project" value="UniProtKB-SubCell"/>
</dbReference>
<evidence type="ECO:0000256" key="7">
    <source>
        <dbReference type="ARBA" id="ARBA00022989"/>
    </source>
</evidence>
<dbReference type="KEGG" id="cyu:UCYN_03970"/>
<dbReference type="STRING" id="1453429.UCYN_03970"/>
<dbReference type="GO" id="GO:0006679">
    <property type="term" value="P:glucosylceramide biosynthetic process"/>
    <property type="evidence" value="ECO:0007669"/>
    <property type="project" value="TreeGrafter"/>
</dbReference>
<dbReference type="EMBL" id="CP001842">
    <property type="protein sequence ID" value="ADB95134.1"/>
    <property type="molecule type" value="Genomic_DNA"/>
</dbReference>
<sequence>MIDIFSTLSLLCLIPIICGSVFSIITVFTTKYFLKNSHISKGFTPPVSILKPVKGLEKNLENNLKSIAKQNYPNYQIIYSVQDLEDPAYPILKKIQSELGEDLVSIVISAIEEGANGKVNNLLGAIDKANYEFLIISDSDTYLRDNYISNIIAPFMEEEVGCVCTPFKLIKANNFFEKLEMLTINSDFIPSVIFAYVTKASNSCLGPSIAIQKSTLESFGGLKSLANYLVEDYEIGRRVWTSGKKMVLLPYIIDVVVDLNSWKQWWDHQVYWDQNTYLARPGAFVSTIFIRAIPFAAILYMLQGSIISLIILILTILVRIFTAFMVAQDMKDNESIKSLYLLPLRDLFGLIFWGLAFTQRTVIWRNNKYKLTKHGKMIKYNLNHN</sequence>
<dbReference type="PANTHER" id="PTHR12726:SF0">
    <property type="entry name" value="CERAMIDE GLUCOSYLTRANSFERASE"/>
    <property type="match status" value="1"/>
</dbReference>
<feature type="transmembrane region" description="Helical" evidence="9">
    <location>
        <begin position="6"/>
        <end position="28"/>
    </location>
</feature>
<dbReference type="PATRIC" id="fig|713887.8.peg.370"/>
<reference evidence="10 11" key="1">
    <citation type="journal article" date="2010" name="Nature">
        <title>Metabolic streamlining in an open-ocean nitrogen-fixing cyanobacterium.</title>
        <authorList>
            <person name="Tripp H.J."/>
            <person name="Bench S.R."/>
            <person name="Turk K.A."/>
            <person name="Foster R.A."/>
            <person name="Desany B.A."/>
            <person name="Niazi F."/>
            <person name="Affourtit J.P."/>
            <person name="Zehr J.P."/>
        </authorList>
    </citation>
    <scope>NUCLEOTIDE SEQUENCE [LARGE SCALE GENOMIC DNA]</scope>
    <source>
        <strain evidence="11">ALOHA</strain>
    </source>
</reference>